<dbReference type="InterPro" id="IPR022790">
    <property type="entry name" value="GH26_dom"/>
</dbReference>
<accession>A0A9N8E6S6</accession>
<dbReference type="AlphaFoldDB" id="A0A9N8E6S6"/>
<evidence type="ECO:0000256" key="1">
    <source>
        <dbReference type="ARBA" id="ARBA00007754"/>
    </source>
</evidence>
<dbReference type="EMBL" id="CAICTM010000681">
    <property type="protein sequence ID" value="CAB9514905.1"/>
    <property type="molecule type" value="Genomic_DNA"/>
</dbReference>
<protein>
    <submittedName>
        <fullName evidence="6">Mannan endo-1,4-beta-mannosidase</fullName>
    </submittedName>
</protein>
<keyword evidence="2" id="KW-0378">Hydrolase</keyword>
<comment type="similarity">
    <text evidence="1">Belongs to the glycosyl hydrolase 26 family.</text>
</comment>
<sequence length="580" mass="66063">MNAAGWSVPLLFLLVLTLVSTTTSTDGITLSPSSVDTSDAKLTSTASCARSRGFQTLEFLHSIRGQKIVSGQHNDQKDGTNESHYTRRVYEVTGEYAGLYGADFLFHGNPDRRWAITLEAERQWAQGAIINLMWHACPPTTGADAGLKCPWDGGILSSLTDDEWNDLITDGGNLNTIWKSRIDEIAVFLRYLQDRNVEVMWRPLHEQNQPVFWWAGRTGDLGTKKLWQLTHNYMTNDLGLTNLIWVWNVQDMPIIDFGDYNPGQEYFDIATLDVYLPGITYNSCKYYEAMLVEAGDRMVAIGESFQLPSLDVMERQPMWTFFMTWAYGLERDPNGSQTNSIDYIREVYNYPRVLKLKDMPTWHNQSTISDCVALAETVCSNDVDCGFNGYCVSNICFLDVRTYHSTEPQNILARFGLERHILDCNGKGISQFGLVQPFVLHYNYYYSCSDLTDATPGAMQQTPLDAAFLGNVIFLDRHAIDCQTSPIQYLHLVSSANQRIGYNYKCGEVYLHEVEDYYTEWASTNGLWGRINVRFLERHDVKCPTGKVLSYVQLQTNGQGRIISNNKMRYHYKCGYALHF</sequence>
<evidence type="ECO:0000313" key="7">
    <source>
        <dbReference type="Proteomes" id="UP001153069"/>
    </source>
</evidence>
<gene>
    <name evidence="6" type="ORF">SEMRO_682_G186530.1</name>
</gene>
<keyword evidence="4" id="KW-0732">Signal</keyword>
<keyword evidence="3" id="KW-0326">Glycosidase</keyword>
<dbReference type="GO" id="GO:0006080">
    <property type="term" value="P:substituted mannan metabolic process"/>
    <property type="evidence" value="ECO:0007669"/>
    <property type="project" value="InterPro"/>
</dbReference>
<evidence type="ECO:0000256" key="4">
    <source>
        <dbReference type="SAM" id="SignalP"/>
    </source>
</evidence>
<dbReference type="PRINTS" id="PR00739">
    <property type="entry name" value="GLHYDRLASE26"/>
</dbReference>
<dbReference type="PANTHER" id="PTHR40079:SF4">
    <property type="entry name" value="GH26 DOMAIN-CONTAINING PROTEIN-RELATED"/>
    <property type="match status" value="1"/>
</dbReference>
<dbReference type="InterPro" id="IPR000805">
    <property type="entry name" value="Glyco_hydro_26"/>
</dbReference>
<evidence type="ECO:0000313" key="6">
    <source>
        <dbReference type="EMBL" id="CAB9514905.1"/>
    </source>
</evidence>
<evidence type="ECO:0000259" key="5">
    <source>
        <dbReference type="PROSITE" id="PS51764"/>
    </source>
</evidence>
<reference evidence="6" key="1">
    <citation type="submission" date="2020-06" db="EMBL/GenBank/DDBJ databases">
        <authorList>
            <consortium name="Plant Systems Biology data submission"/>
        </authorList>
    </citation>
    <scope>NUCLEOTIDE SEQUENCE</scope>
    <source>
        <strain evidence="6">D6</strain>
    </source>
</reference>
<dbReference type="GO" id="GO:0016985">
    <property type="term" value="F:mannan endo-1,4-beta-mannosidase activity"/>
    <property type="evidence" value="ECO:0007669"/>
    <property type="project" value="InterPro"/>
</dbReference>
<dbReference type="PANTHER" id="PTHR40079">
    <property type="entry name" value="MANNAN ENDO-1,4-BETA-MANNOSIDASE E-RELATED"/>
    <property type="match status" value="1"/>
</dbReference>
<dbReference type="PROSITE" id="PS51764">
    <property type="entry name" value="GH26"/>
    <property type="match status" value="1"/>
</dbReference>
<evidence type="ECO:0000256" key="3">
    <source>
        <dbReference type="ARBA" id="ARBA00023295"/>
    </source>
</evidence>
<evidence type="ECO:0000256" key="2">
    <source>
        <dbReference type="ARBA" id="ARBA00022801"/>
    </source>
</evidence>
<dbReference type="Proteomes" id="UP001153069">
    <property type="component" value="Unassembled WGS sequence"/>
</dbReference>
<dbReference type="SUPFAM" id="SSF51445">
    <property type="entry name" value="(Trans)glycosidases"/>
    <property type="match status" value="1"/>
</dbReference>
<dbReference type="Pfam" id="PF02156">
    <property type="entry name" value="Glyco_hydro_26"/>
    <property type="match status" value="1"/>
</dbReference>
<dbReference type="OrthoDB" id="9971691at2759"/>
<organism evidence="6 7">
    <name type="scientific">Seminavis robusta</name>
    <dbReference type="NCBI Taxonomy" id="568900"/>
    <lineage>
        <taxon>Eukaryota</taxon>
        <taxon>Sar</taxon>
        <taxon>Stramenopiles</taxon>
        <taxon>Ochrophyta</taxon>
        <taxon>Bacillariophyta</taxon>
        <taxon>Bacillariophyceae</taxon>
        <taxon>Bacillariophycidae</taxon>
        <taxon>Naviculales</taxon>
        <taxon>Naviculaceae</taxon>
        <taxon>Seminavis</taxon>
    </lineage>
</organism>
<feature type="signal peptide" evidence="4">
    <location>
        <begin position="1"/>
        <end position="24"/>
    </location>
</feature>
<proteinExistence type="inferred from homology"/>
<name>A0A9N8E6S6_9STRA</name>
<keyword evidence="7" id="KW-1185">Reference proteome</keyword>
<comment type="caution">
    <text evidence="6">The sequence shown here is derived from an EMBL/GenBank/DDBJ whole genome shotgun (WGS) entry which is preliminary data.</text>
</comment>
<feature type="domain" description="GH26" evidence="5">
    <location>
        <begin position="51"/>
        <end position="357"/>
    </location>
</feature>
<feature type="chain" id="PRO_5040360691" evidence="4">
    <location>
        <begin position="25"/>
        <end position="580"/>
    </location>
</feature>
<dbReference type="Gene3D" id="3.20.20.80">
    <property type="entry name" value="Glycosidases"/>
    <property type="match status" value="1"/>
</dbReference>
<dbReference type="InterPro" id="IPR017853">
    <property type="entry name" value="GH"/>
</dbReference>